<feature type="chain" id="PRO_5046783891" evidence="2">
    <location>
        <begin position="23"/>
        <end position="158"/>
    </location>
</feature>
<name>A0ABT8CY58_9FLAO</name>
<keyword evidence="4" id="KW-1185">Reference proteome</keyword>
<dbReference type="RefSeq" id="WP_290364355.1">
    <property type="nucleotide sequence ID" value="NZ_JAUFQU010000001.1"/>
</dbReference>
<feature type="compositionally biased region" description="Low complexity" evidence="1">
    <location>
        <begin position="31"/>
        <end position="47"/>
    </location>
</feature>
<feature type="compositionally biased region" description="Low complexity" evidence="1">
    <location>
        <begin position="112"/>
        <end position="133"/>
    </location>
</feature>
<keyword evidence="2" id="KW-0732">Signal</keyword>
<sequence length="158" mass="16127">MRIIPFLAIAGVLSLASCNKTASEPAKETENTATTPVAETPATPSSTNSGQKTAESGVKLNPPHGEPGHRCEIPVGAPLDSQPSTAVPTQQNQTPAQPANGGKGFLSSGNNAAQQGQPQQVPQQQTAQKTAPGFSGKPNPAHGQPGHRCDIQVGQTLP</sequence>
<dbReference type="PROSITE" id="PS51257">
    <property type="entry name" value="PROKAR_LIPOPROTEIN"/>
    <property type="match status" value="1"/>
</dbReference>
<comment type="caution">
    <text evidence="3">The sequence shown here is derived from an EMBL/GenBank/DDBJ whole genome shotgun (WGS) entry which is preliminary data.</text>
</comment>
<organism evidence="3 4">
    <name type="scientific">Paenimyroides ceti</name>
    <dbReference type="NCBI Taxonomy" id="395087"/>
    <lineage>
        <taxon>Bacteria</taxon>
        <taxon>Pseudomonadati</taxon>
        <taxon>Bacteroidota</taxon>
        <taxon>Flavobacteriia</taxon>
        <taxon>Flavobacteriales</taxon>
        <taxon>Flavobacteriaceae</taxon>
        <taxon>Paenimyroides</taxon>
    </lineage>
</organism>
<reference evidence="4" key="1">
    <citation type="journal article" date="2019" name="Int. J. Syst. Evol. Microbiol.">
        <title>The Global Catalogue of Microorganisms (GCM) 10K type strain sequencing project: providing services to taxonomists for standard genome sequencing and annotation.</title>
        <authorList>
            <consortium name="The Broad Institute Genomics Platform"/>
            <consortium name="The Broad Institute Genome Sequencing Center for Infectious Disease"/>
            <person name="Wu L."/>
            <person name="Ma J."/>
        </authorList>
    </citation>
    <scope>NUCLEOTIDE SEQUENCE [LARGE SCALE GENOMIC DNA]</scope>
    <source>
        <strain evidence="4">CECT 7184</strain>
    </source>
</reference>
<evidence type="ECO:0000313" key="4">
    <source>
        <dbReference type="Proteomes" id="UP001242368"/>
    </source>
</evidence>
<protein>
    <submittedName>
        <fullName evidence="3">Uncharacterized protein</fullName>
    </submittedName>
</protein>
<dbReference type="Proteomes" id="UP001242368">
    <property type="component" value="Unassembled WGS sequence"/>
</dbReference>
<proteinExistence type="predicted"/>
<evidence type="ECO:0000313" key="3">
    <source>
        <dbReference type="EMBL" id="MDN3708492.1"/>
    </source>
</evidence>
<feature type="region of interest" description="Disordered" evidence="1">
    <location>
        <begin position="22"/>
        <end position="158"/>
    </location>
</feature>
<evidence type="ECO:0000256" key="1">
    <source>
        <dbReference type="SAM" id="MobiDB-lite"/>
    </source>
</evidence>
<gene>
    <name evidence="3" type="ORF">QW060_15430</name>
</gene>
<feature type="compositionally biased region" description="Low complexity" evidence="1">
    <location>
        <begin position="85"/>
        <end position="100"/>
    </location>
</feature>
<evidence type="ECO:0000256" key="2">
    <source>
        <dbReference type="SAM" id="SignalP"/>
    </source>
</evidence>
<feature type="signal peptide" evidence="2">
    <location>
        <begin position="1"/>
        <end position="22"/>
    </location>
</feature>
<dbReference type="EMBL" id="JAUFQU010000001">
    <property type="protein sequence ID" value="MDN3708492.1"/>
    <property type="molecule type" value="Genomic_DNA"/>
</dbReference>
<accession>A0ABT8CY58</accession>